<evidence type="ECO:0000313" key="3">
    <source>
        <dbReference type="Proteomes" id="UP000838308"/>
    </source>
</evidence>
<proteinExistence type="predicted"/>
<name>A0ABM9EM83_9BACI</name>
<dbReference type="PANTHER" id="PTHR37301">
    <property type="entry name" value="DNA-BINDING PROTEIN-RELATED"/>
    <property type="match status" value="1"/>
</dbReference>
<dbReference type="InterPro" id="IPR010982">
    <property type="entry name" value="Lambda_DNA-bd_dom_sf"/>
</dbReference>
<evidence type="ECO:0000259" key="1">
    <source>
        <dbReference type="PROSITE" id="PS50943"/>
    </source>
</evidence>
<comment type="caution">
    <text evidence="2">The sequence shown here is derived from an EMBL/GenBank/DDBJ whole genome shotgun (WGS) entry which is preliminary data.</text>
</comment>
<reference evidence="2" key="1">
    <citation type="submission" date="2022-04" db="EMBL/GenBank/DDBJ databases">
        <authorList>
            <person name="Criscuolo A."/>
        </authorList>
    </citation>
    <scope>NUCLEOTIDE SEQUENCE</scope>
    <source>
        <strain evidence="2">CIP111895</strain>
    </source>
</reference>
<protein>
    <recommendedName>
        <fullName evidence="1">HTH cro/C1-type domain-containing protein</fullName>
    </recommendedName>
</protein>
<dbReference type="RefSeq" id="WP_248734036.1">
    <property type="nucleotide sequence ID" value="NZ_CALBWS010000003.1"/>
</dbReference>
<dbReference type="Pfam" id="PF13443">
    <property type="entry name" value="HTH_26"/>
    <property type="match status" value="1"/>
</dbReference>
<dbReference type="Gene3D" id="1.10.260.40">
    <property type="entry name" value="lambda repressor-like DNA-binding domains"/>
    <property type="match status" value="1"/>
</dbReference>
<dbReference type="PROSITE" id="PS50943">
    <property type="entry name" value="HTH_CROC1"/>
    <property type="match status" value="1"/>
</dbReference>
<keyword evidence="3" id="KW-1185">Reference proteome</keyword>
<dbReference type="PANTHER" id="PTHR37301:SF1">
    <property type="entry name" value="DNA-BINDING PROTEIN"/>
    <property type="match status" value="1"/>
</dbReference>
<dbReference type="CDD" id="cd00093">
    <property type="entry name" value="HTH_XRE"/>
    <property type="match status" value="1"/>
</dbReference>
<dbReference type="Proteomes" id="UP000838308">
    <property type="component" value="Unassembled WGS sequence"/>
</dbReference>
<dbReference type="InterPro" id="IPR001387">
    <property type="entry name" value="Cro/C1-type_HTH"/>
</dbReference>
<feature type="domain" description="HTH cro/C1-type" evidence="1">
    <location>
        <begin position="7"/>
        <end position="62"/>
    </location>
</feature>
<organism evidence="2 3">
    <name type="scientific">Neobacillus rhizosphaerae</name>
    <dbReference type="NCBI Taxonomy" id="2880965"/>
    <lineage>
        <taxon>Bacteria</taxon>
        <taxon>Bacillati</taxon>
        <taxon>Bacillota</taxon>
        <taxon>Bacilli</taxon>
        <taxon>Bacillales</taxon>
        <taxon>Bacillaceae</taxon>
        <taxon>Neobacillus</taxon>
    </lineage>
</organism>
<accession>A0ABM9EM83</accession>
<evidence type="ECO:0000313" key="2">
    <source>
        <dbReference type="EMBL" id="CAH2713693.1"/>
    </source>
</evidence>
<sequence length="76" mass="8565">MAIIIRLDRMLAERKMQLSVLAEKVDLSIVNLSNLKTGKVKAVRFSTLNAICKVLNCQPGDILEYVEDDDEDDENV</sequence>
<gene>
    <name evidence="2" type="ORF">BACCIP111895_00847</name>
</gene>
<dbReference type="SMART" id="SM00530">
    <property type="entry name" value="HTH_XRE"/>
    <property type="match status" value="1"/>
</dbReference>
<dbReference type="EMBL" id="CALBWS010000003">
    <property type="protein sequence ID" value="CAH2713693.1"/>
    <property type="molecule type" value="Genomic_DNA"/>
</dbReference>
<dbReference type="SUPFAM" id="SSF47413">
    <property type="entry name" value="lambda repressor-like DNA-binding domains"/>
    <property type="match status" value="1"/>
</dbReference>